<keyword evidence="2" id="KW-1185">Reference proteome</keyword>
<evidence type="ECO:0000313" key="2">
    <source>
        <dbReference type="Proteomes" id="UP000608420"/>
    </source>
</evidence>
<dbReference type="Proteomes" id="UP000608420">
    <property type="component" value="Unassembled WGS sequence"/>
</dbReference>
<organism evidence="1 2">
    <name type="scientific">Paenibacillus aceti</name>
    <dbReference type="NCBI Taxonomy" id="1820010"/>
    <lineage>
        <taxon>Bacteria</taxon>
        <taxon>Bacillati</taxon>
        <taxon>Bacillota</taxon>
        <taxon>Bacilli</taxon>
        <taxon>Bacillales</taxon>
        <taxon>Paenibacillaceae</taxon>
        <taxon>Paenibacillus</taxon>
    </lineage>
</organism>
<reference evidence="2" key="1">
    <citation type="journal article" date="2019" name="Int. J. Syst. Evol. Microbiol.">
        <title>The Global Catalogue of Microorganisms (GCM) 10K type strain sequencing project: providing services to taxonomists for standard genome sequencing and annotation.</title>
        <authorList>
            <consortium name="The Broad Institute Genomics Platform"/>
            <consortium name="The Broad Institute Genome Sequencing Center for Infectious Disease"/>
            <person name="Wu L."/>
            <person name="Ma J."/>
        </authorList>
    </citation>
    <scope>NUCLEOTIDE SEQUENCE [LARGE SCALE GENOMIC DNA]</scope>
    <source>
        <strain evidence="2">CGMCC 1.15420</strain>
    </source>
</reference>
<comment type="caution">
    <text evidence="1">The sequence shown here is derived from an EMBL/GenBank/DDBJ whole genome shotgun (WGS) entry which is preliminary data.</text>
</comment>
<accession>A0ABQ1VPE2</accession>
<name>A0ABQ1VPE2_9BACL</name>
<proteinExistence type="predicted"/>
<evidence type="ECO:0000313" key="1">
    <source>
        <dbReference type="EMBL" id="GGF83971.1"/>
    </source>
</evidence>
<gene>
    <name evidence="1" type="ORF">GCM10010913_01830</name>
</gene>
<dbReference type="EMBL" id="BMIW01000001">
    <property type="protein sequence ID" value="GGF83971.1"/>
    <property type="molecule type" value="Genomic_DNA"/>
</dbReference>
<sequence length="60" mass="7028">MSKTLKICGIEKVYLDYLRQFDHLVSKDPLKTGNLLALYWKLTAFPISLHYRPLNQNMST</sequence>
<protein>
    <submittedName>
        <fullName evidence="1">Uncharacterized protein</fullName>
    </submittedName>
</protein>